<dbReference type="EMBL" id="CM018038">
    <property type="protein sequence ID" value="KAA8538563.1"/>
    <property type="molecule type" value="Genomic_DNA"/>
</dbReference>
<accession>A0A5J5B5R0</accession>
<dbReference type="PANTHER" id="PTHR23101:SF25">
    <property type="entry name" value="GTPASE-ACTIVATING PROTEIN AND VPS9 DOMAIN-CONTAINING PROTEIN 1"/>
    <property type="match status" value="1"/>
</dbReference>
<dbReference type="SUPFAM" id="SSF109993">
    <property type="entry name" value="VPS9 domain"/>
    <property type="match status" value="1"/>
</dbReference>
<keyword evidence="2" id="KW-0547">Nucleotide-binding</keyword>
<dbReference type="GO" id="GO:0005525">
    <property type="term" value="F:GTP binding"/>
    <property type="evidence" value="ECO:0007669"/>
    <property type="project" value="UniProtKB-KW"/>
</dbReference>
<feature type="region of interest" description="Disordered" evidence="5">
    <location>
        <begin position="455"/>
        <end position="499"/>
    </location>
</feature>
<evidence type="ECO:0000256" key="5">
    <source>
        <dbReference type="SAM" id="MobiDB-lite"/>
    </source>
</evidence>
<protein>
    <recommendedName>
        <fullName evidence="4">Vacuolar protein sorting-associated protein 9A</fullName>
    </recommendedName>
</protein>
<dbReference type="InterPro" id="IPR003123">
    <property type="entry name" value="VPS9"/>
</dbReference>
<dbReference type="PROSITE" id="PS51205">
    <property type="entry name" value="VPS9"/>
    <property type="match status" value="1"/>
</dbReference>
<evidence type="ECO:0000313" key="8">
    <source>
        <dbReference type="Proteomes" id="UP000325577"/>
    </source>
</evidence>
<evidence type="ECO:0000256" key="3">
    <source>
        <dbReference type="ARBA" id="ARBA00023134"/>
    </source>
</evidence>
<feature type="compositionally biased region" description="Basic and acidic residues" evidence="5">
    <location>
        <begin position="291"/>
        <end position="300"/>
    </location>
</feature>
<dbReference type="AlphaFoldDB" id="A0A5J5B5R0"/>
<dbReference type="OrthoDB" id="300289at2759"/>
<gene>
    <name evidence="7" type="ORF">F0562_028243</name>
</gene>
<evidence type="ECO:0000313" key="7">
    <source>
        <dbReference type="EMBL" id="KAA8538563.1"/>
    </source>
</evidence>
<dbReference type="GO" id="GO:0031267">
    <property type="term" value="F:small GTPase binding"/>
    <property type="evidence" value="ECO:0007669"/>
    <property type="project" value="TreeGrafter"/>
</dbReference>
<dbReference type="Proteomes" id="UP000325577">
    <property type="component" value="Linkage Group LG15"/>
</dbReference>
<dbReference type="GO" id="GO:0030139">
    <property type="term" value="C:endocytic vesicle"/>
    <property type="evidence" value="ECO:0007669"/>
    <property type="project" value="TreeGrafter"/>
</dbReference>
<feature type="region of interest" description="Disordered" evidence="5">
    <location>
        <begin position="272"/>
        <end position="316"/>
    </location>
</feature>
<keyword evidence="8" id="KW-1185">Reference proteome</keyword>
<evidence type="ECO:0000259" key="6">
    <source>
        <dbReference type="PROSITE" id="PS51205"/>
    </source>
</evidence>
<organism evidence="7 8">
    <name type="scientific">Nyssa sinensis</name>
    <dbReference type="NCBI Taxonomy" id="561372"/>
    <lineage>
        <taxon>Eukaryota</taxon>
        <taxon>Viridiplantae</taxon>
        <taxon>Streptophyta</taxon>
        <taxon>Embryophyta</taxon>
        <taxon>Tracheophyta</taxon>
        <taxon>Spermatophyta</taxon>
        <taxon>Magnoliopsida</taxon>
        <taxon>eudicotyledons</taxon>
        <taxon>Gunneridae</taxon>
        <taxon>Pentapetalae</taxon>
        <taxon>asterids</taxon>
        <taxon>Cornales</taxon>
        <taxon>Nyssaceae</taxon>
        <taxon>Nyssa</taxon>
    </lineage>
</organism>
<evidence type="ECO:0000256" key="1">
    <source>
        <dbReference type="ARBA" id="ARBA00022468"/>
    </source>
</evidence>
<dbReference type="Gene3D" id="1.20.1050.80">
    <property type="entry name" value="VPS9 domain"/>
    <property type="match status" value="1"/>
</dbReference>
<dbReference type="Gene3D" id="1.10.246.120">
    <property type="match status" value="1"/>
</dbReference>
<dbReference type="InterPro" id="IPR041545">
    <property type="entry name" value="DUF5601"/>
</dbReference>
<evidence type="ECO:0000256" key="2">
    <source>
        <dbReference type="ARBA" id="ARBA00022741"/>
    </source>
</evidence>
<dbReference type="Pfam" id="PF18151">
    <property type="entry name" value="DUF5601"/>
    <property type="match status" value="1"/>
</dbReference>
<dbReference type="InterPro" id="IPR045046">
    <property type="entry name" value="Vps9-like"/>
</dbReference>
<dbReference type="FunFam" id="1.10.246.120:FF:000003">
    <property type="entry name" value="Vacuolar protein sorting-associated protein 9A"/>
    <property type="match status" value="1"/>
</dbReference>
<dbReference type="InterPro" id="IPR037191">
    <property type="entry name" value="VPS9_dom_sf"/>
</dbReference>
<dbReference type="PANTHER" id="PTHR23101">
    <property type="entry name" value="RAB GDP/GTP EXCHANGE FACTOR"/>
    <property type="match status" value="1"/>
</dbReference>
<dbReference type="GO" id="GO:0016192">
    <property type="term" value="P:vesicle-mediated transport"/>
    <property type="evidence" value="ECO:0007669"/>
    <property type="project" value="InterPro"/>
</dbReference>
<sequence>MENADVFGSSTAPLTWHDFLERMRQPSATDFVKAIKSFIVSFSNNAPDPERDSAAVQEFLTNMETAFRAHSLWSGCSEEELESAGEGLEKYVMTKLFTRVFASLPDDVKIDDQLHEKMALIQQFIQPENLDIKPTFQNETSWLLAQKELQKINMYKAPRDKLVCILSCCKVINNLLFNASIASNENPPGADEFLPVLIYVTIKANPPQLHSNLLYIQRYRRQSRLVAEAAYFFTNMLSSESFILNIDANALSMDESEFEQNMESARTLLSGLSMDSDDMPSHSDQNVGKVSRTEPKEPKKQALNPKRPQGPAMRPQFSPELFEAESGNDQEPYAKDQSFLTKVPSISDLENRGATMLLKEDQASQVFQDFPYLFSKAGDLTVKDVEDLLNNYKQLVSKYVCLSQGLGVPTPLTLSISQSQSQHHTETMKESDDTRAVEVNIETHKDIERIDNDSNDISMFGVENPESKLPQDEAVASQGEGNDEAVASQGEGNAEISQR</sequence>
<name>A0A5J5B5R0_9ASTE</name>
<dbReference type="GO" id="GO:0005096">
    <property type="term" value="F:GTPase activator activity"/>
    <property type="evidence" value="ECO:0007669"/>
    <property type="project" value="UniProtKB-KW"/>
</dbReference>
<proteinExistence type="predicted"/>
<evidence type="ECO:0000256" key="4">
    <source>
        <dbReference type="ARBA" id="ARBA00073064"/>
    </source>
</evidence>
<keyword evidence="3" id="KW-0342">GTP-binding</keyword>
<dbReference type="Pfam" id="PF02204">
    <property type="entry name" value="VPS9"/>
    <property type="match status" value="1"/>
</dbReference>
<reference evidence="7 8" key="1">
    <citation type="submission" date="2019-09" db="EMBL/GenBank/DDBJ databases">
        <title>A chromosome-level genome assembly of the Chinese tupelo Nyssa sinensis.</title>
        <authorList>
            <person name="Yang X."/>
            <person name="Kang M."/>
            <person name="Yang Y."/>
            <person name="Xiong H."/>
            <person name="Wang M."/>
            <person name="Zhang Z."/>
            <person name="Wang Z."/>
            <person name="Wu H."/>
            <person name="Ma T."/>
            <person name="Liu J."/>
            <person name="Xi Z."/>
        </authorList>
    </citation>
    <scope>NUCLEOTIDE SEQUENCE [LARGE SCALE GENOMIC DNA]</scope>
    <source>
        <strain evidence="7">J267</strain>
        <tissue evidence="7">Leaf</tissue>
    </source>
</reference>
<keyword evidence="1" id="KW-0343">GTPase activation</keyword>
<feature type="domain" description="VPS9" evidence="6">
    <location>
        <begin position="108"/>
        <end position="252"/>
    </location>
</feature>
<dbReference type="SMART" id="SM00167">
    <property type="entry name" value="VPS9"/>
    <property type="match status" value="1"/>
</dbReference>
<dbReference type="GO" id="GO:0005085">
    <property type="term" value="F:guanyl-nucleotide exchange factor activity"/>
    <property type="evidence" value="ECO:0007669"/>
    <property type="project" value="InterPro"/>
</dbReference>
<dbReference type="GO" id="GO:0005829">
    <property type="term" value="C:cytosol"/>
    <property type="evidence" value="ECO:0007669"/>
    <property type="project" value="TreeGrafter"/>
</dbReference>
<dbReference type="FunFam" id="1.20.1050.80:FF:000007">
    <property type="entry name" value="Vacuolar protein sorting-associated protein 9A"/>
    <property type="match status" value="1"/>
</dbReference>